<dbReference type="Pfam" id="PF02749">
    <property type="entry name" value="QRPTase_N"/>
    <property type="match status" value="1"/>
</dbReference>
<dbReference type="GO" id="GO:0005737">
    <property type="term" value="C:cytoplasm"/>
    <property type="evidence" value="ECO:0007669"/>
    <property type="project" value="TreeGrafter"/>
</dbReference>
<proteinExistence type="inferred from homology"/>
<dbReference type="SUPFAM" id="SSF51690">
    <property type="entry name" value="Nicotinate/Quinolinate PRTase C-terminal domain-like"/>
    <property type="match status" value="1"/>
</dbReference>
<dbReference type="KEGG" id="prag:EKN56_07995"/>
<evidence type="ECO:0000313" key="9">
    <source>
        <dbReference type="Proteomes" id="UP000293154"/>
    </source>
</evidence>
<dbReference type="PIRSF" id="PIRSF006250">
    <property type="entry name" value="NadC_ModD"/>
    <property type="match status" value="1"/>
</dbReference>
<dbReference type="AlphaFoldDB" id="A0A411WJG9"/>
<dbReference type="PANTHER" id="PTHR32179:SF4">
    <property type="entry name" value="PYROPHOSPHORYLASE MODD-RELATED"/>
    <property type="match status" value="1"/>
</dbReference>
<evidence type="ECO:0000259" key="7">
    <source>
        <dbReference type="Pfam" id="PF02749"/>
    </source>
</evidence>
<dbReference type="CDD" id="cd01573">
    <property type="entry name" value="modD_like"/>
    <property type="match status" value="1"/>
</dbReference>
<evidence type="ECO:0000256" key="5">
    <source>
        <dbReference type="PIRNR" id="PIRNR006250"/>
    </source>
</evidence>
<keyword evidence="4 5" id="KW-0808">Transferase</keyword>
<dbReference type="GO" id="GO:0009435">
    <property type="term" value="P:NAD+ biosynthetic process"/>
    <property type="evidence" value="ECO:0007669"/>
    <property type="project" value="InterPro"/>
</dbReference>
<dbReference type="InterPro" id="IPR037128">
    <property type="entry name" value="Quinolinate_PRibosylTase_N_sf"/>
</dbReference>
<dbReference type="Gene3D" id="3.20.20.70">
    <property type="entry name" value="Aldolase class I"/>
    <property type="match status" value="1"/>
</dbReference>
<organism evidence="8 9">
    <name type="scientific">Limnobaculum zhutongyuii</name>
    <dbReference type="NCBI Taxonomy" id="2498113"/>
    <lineage>
        <taxon>Bacteria</taxon>
        <taxon>Pseudomonadati</taxon>
        <taxon>Pseudomonadota</taxon>
        <taxon>Gammaproteobacteria</taxon>
        <taxon>Enterobacterales</taxon>
        <taxon>Budviciaceae</taxon>
        <taxon>Limnobaculum</taxon>
    </lineage>
</organism>
<dbReference type="InterPro" id="IPR013785">
    <property type="entry name" value="Aldolase_TIM"/>
</dbReference>
<dbReference type="OrthoDB" id="8216773at2"/>
<dbReference type="Pfam" id="PF01729">
    <property type="entry name" value="QRPTase_C"/>
    <property type="match status" value="1"/>
</dbReference>
<evidence type="ECO:0000313" key="8">
    <source>
        <dbReference type="EMBL" id="QBH96345.1"/>
    </source>
</evidence>
<evidence type="ECO:0000256" key="2">
    <source>
        <dbReference type="ARBA" id="ARBA00019205"/>
    </source>
</evidence>
<dbReference type="InterPro" id="IPR027277">
    <property type="entry name" value="NadC/ModD"/>
</dbReference>
<name>A0A411WJG9_9GAMM</name>
<protein>
    <recommendedName>
        <fullName evidence="2">Putative pyrophosphorylase ModD</fullName>
    </recommendedName>
</protein>
<evidence type="ECO:0000256" key="3">
    <source>
        <dbReference type="ARBA" id="ARBA00022676"/>
    </source>
</evidence>
<evidence type="ECO:0000256" key="1">
    <source>
        <dbReference type="ARBA" id="ARBA00009400"/>
    </source>
</evidence>
<dbReference type="InterPro" id="IPR002638">
    <property type="entry name" value="Quinolinate_PRibosylTrfase_C"/>
</dbReference>
<feature type="domain" description="Quinolinate phosphoribosyl transferase N-terminal" evidence="7">
    <location>
        <begin position="21"/>
        <end position="104"/>
    </location>
</feature>
<evidence type="ECO:0000256" key="4">
    <source>
        <dbReference type="ARBA" id="ARBA00022679"/>
    </source>
</evidence>
<accession>A0A411WJG9</accession>
<keyword evidence="9" id="KW-1185">Reference proteome</keyword>
<dbReference type="InterPro" id="IPR036068">
    <property type="entry name" value="Nicotinate_pribotase-like_C"/>
</dbReference>
<reference evidence="8 9" key="1">
    <citation type="submission" date="2019-03" db="EMBL/GenBank/DDBJ databases">
        <title>Pragia sp. nov. isolated from the gut tract of Carduelis flavirostris.</title>
        <authorList>
            <person name="Ge Y."/>
        </authorList>
    </citation>
    <scope>NUCLEOTIDE SEQUENCE [LARGE SCALE GENOMIC DNA]</scope>
    <source>
        <strain evidence="8 9">CF-458</strain>
    </source>
</reference>
<dbReference type="EMBL" id="CP034752">
    <property type="protein sequence ID" value="QBH96345.1"/>
    <property type="molecule type" value="Genomic_DNA"/>
</dbReference>
<feature type="domain" description="Quinolinate phosphoribosyl transferase C-terminal" evidence="6">
    <location>
        <begin position="106"/>
        <end position="276"/>
    </location>
</feature>
<dbReference type="NCBIfam" id="TIGR01334">
    <property type="entry name" value="modD"/>
    <property type="match status" value="1"/>
</dbReference>
<dbReference type="RefSeq" id="WP_130591293.1">
    <property type="nucleotide sequence ID" value="NZ_CP034752.1"/>
</dbReference>
<dbReference type="FunFam" id="3.20.20.70:FF:000030">
    <property type="entry name" value="Nicotinate-nucleotide pyrophosphorylase, carboxylating"/>
    <property type="match status" value="1"/>
</dbReference>
<dbReference type="SUPFAM" id="SSF54675">
    <property type="entry name" value="Nicotinate/Quinolinate PRTase N-terminal domain-like"/>
    <property type="match status" value="1"/>
</dbReference>
<keyword evidence="3 5" id="KW-0328">Glycosyltransferase</keyword>
<dbReference type="Gene3D" id="3.90.1170.20">
    <property type="entry name" value="Quinolinate phosphoribosyl transferase, N-terminal domain"/>
    <property type="match status" value="1"/>
</dbReference>
<dbReference type="InterPro" id="IPR006242">
    <property type="entry name" value="ModD"/>
</dbReference>
<dbReference type="GO" id="GO:0004514">
    <property type="term" value="F:nicotinate-nucleotide diphosphorylase (carboxylating) activity"/>
    <property type="evidence" value="ECO:0007669"/>
    <property type="project" value="InterPro"/>
</dbReference>
<dbReference type="GO" id="GO:0034213">
    <property type="term" value="P:quinolinate catabolic process"/>
    <property type="evidence" value="ECO:0007669"/>
    <property type="project" value="TreeGrafter"/>
</dbReference>
<dbReference type="InterPro" id="IPR022412">
    <property type="entry name" value="Quinolinate_PRibosylTrfase_N"/>
</dbReference>
<sequence length="282" mass="30467">MFYIADSQIDQLLSDDIQHGDLTTRALGIGQHPGNMVFIRRQSGRISGLTVASRLLTKLSLNVTLNAQDGHDALAGDVLLTATGSAAALHQGWKVTQNVLEWSCGVAGYMAEMVEAAKKINPAIRIACTRKSIPGTKFLAIPAVIDGGGIIHRGGTAETVLMFANHRHFFAQSDNWHHQVSLLRTDAPEKKIIVEADTMEEALLALQAQPDILQLDKFSPPQITELIALSHQIAPHCLISVAGGVNRDNIQQYAETGVELIVTSAPYYAIPADIKVVLQPTN</sequence>
<dbReference type="Proteomes" id="UP000293154">
    <property type="component" value="Chromosome"/>
</dbReference>
<evidence type="ECO:0000259" key="6">
    <source>
        <dbReference type="Pfam" id="PF01729"/>
    </source>
</evidence>
<gene>
    <name evidence="8" type="ORF">EKN56_07995</name>
</gene>
<dbReference type="PANTHER" id="PTHR32179">
    <property type="entry name" value="NICOTINATE-NUCLEOTIDE PYROPHOSPHORYLASE [CARBOXYLATING]"/>
    <property type="match status" value="1"/>
</dbReference>
<comment type="similarity">
    <text evidence="1 5">Belongs to the NadC/ModD family.</text>
</comment>